<gene>
    <name evidence="2" type="primary">LOC120268435</name>
</gene>
<keyword evidence="1" id="KW-1185">Reference proteome</keyword>
<name>A0AB40BW99_DIOCR</name>
<evidence type="ECO:0000313" key="2">
    <source>
        <dbReference type="RefSeq" id="XP_039131782.1"/>
    </source>
</evidence>
<dbReference type="GeneID" id="120268435"/>
<dbReference type="Proteomes" id="UP001515500">
    <property type="component" value="Chromosome 9"/>
</dbReference>
<dbReference type="PANTHER" id="PTHR33067:SF35">
    <property type="entry name" value="ASPARTIC PEPTIDASE DDI1-TYPE DOMAIN-CONTAINING PROTEIN"/>
    <property type="match status" value="1"/>
</dbReference>
<dbReference type="Gene3D" id="2.40.70.10">
    <property type="entry name" value="Acid Proteases"/>
    <property type="match status" value="1"/>
</dbReference>
<evidence type="ECO:0000313" key="1">
    <source>
        <dbReference type="Proteomes" id="UP001515500"/>
    </source>
</evidence>
<protein>
    <submittedName>
        <fullName evidence="2">Uncharacterized protein LOC120268435</fullName>
    </submittedName>
</protein>
<organism evidence="1 2">
    <name type="scientific">Dioscorea cayennensis subsp. rotundata</name>
    <name type="common">White Guinea yam</name>
    <name type="synonym">Dioscorea rotundata</name>
    <dbReference type="NCBI Taxonomy" id="55577"/>
    <lineage>
        <taxon>Eukaryota</taxon>
        <taxon>Viridiplantae</taxon>
        <taxon>Streptophyta</taxon>
        <taxon>Embryophyta</taxon>
        <taxon>Tracheophyta</taxon>
        <taxon>Spermatophyta</taxon>
        <taxon>Magnoliopsida</taxon>
        <taxon>Liliopsida</taxon>
        <taxon>Dioscoreales</taxon>
        <taxon>Dioscoreaceae</taxon>
        <taxon>Dioscorea</taxon>
    </lineage>
</organism>
<dbReference type="PANTHER" id="PTHR33067">
    <property type="entry name" value="RNA-DIRECTED DNA POLYMERASE-RELATED"/>
    <property type="match status" value="1"/>
</dbReference>
<dbReference type="Pfam" id="PF13650">
    <property type="entry name" value="Asp_protease_2"/>
    <property type="match status" value="1"/>
</dbReference>
<dbReference type="AlphaFoldDB" id="A0AB40BW99"/>
<proteinExistence type="predicted"/>
<dbReference type="RefSeq" id="XP_039131782.1">
    <property type="nucleotide sequence ID" value="XM_039275848.1"/>
</dbReference>
<sequence>MPIYAKFLKELYMNMRKLEEVSSMIISEECSALITNELPKRKKDHSGFIIPCTIGGLVDEKAVADLGASINLMPYKIFLRLGLGEQKPTAITLQLVDRSIRQSRGIIEDILVKVDKFTFPVDFVIMDVDDKVEVPLILGRPFLATSKALIDVKDGRLALLVGEEEIIFKL</sequence>
<dbReference type="InterPro" id="IPR021109">
    <property type="entry name" value="Peptidase_aspartic_dom_sf"/>
</dbReference>
<accession>A0AB40BW99</accession>
<reference evidence="2" key="1">
    <citation type="submission" date="2025-08" db="UniProtKB">
        <authorList>
            <consortium name="RefSeq"/>
        </authorList>
    </citation>
    <scope>IDENTIFICATION</scope>
</reference>
<dbReference type="CDD" id="cd00303">
    <property type="entry name" value="retropepsin_like"/>
    <property type="match status" value="1"/>
</dbReference>